<proteinExistence type="inferred from homology"/>
<comment type="function">
    <text evidence="7">Ligates lysine onto the cytidine present at position 34 of the AUA codon-specific tRNA(Ile) that contains the anticodon CAU, in an ATP-dependent manner. Cytidine is converted to lysidine, thus changing the amino acid specificity of the tRNA from methionine to isoleucine.</text>
</comment>
<dbReference type="Gene3D" id="1.20.59.20">
    <property type="match status" value="1"/>
</dbReference>
<dbReference type="PANTHER" id="PTHR43033:SF1">
    <property type="entry name" value="TRNA(ILE)-LYSIDINE SYNTHASE-RELATED"/>
    <property type="match status" value="1"/>
</dbReference>
<comment type="caution">
    <text evidence="10">The sequence shown here is derived from an EMBL/GenBank/DDBJ whole genome shotgun (WGS) entry which is preliminary data.</text>
</comment>
<dbReference type="InterPro" id="IPR012094">
    <property type="entry name" value="tRNA_Ile_lys_synt"/>
</dbReference>
<evidence type="ECO:0000256" key="1">
    <source>
        <dbReference type="ARBA" id="ARBA00022490"/>
    </source>
</evidence>
<evidence type="ECO:0000259" key="8">
    <source>
        <dbReference type="Pfam" id="PF01171"/>
    </source>
</evidence>
<name>A0A2G0V7A8_9PROT</name>
<evidence type="ECO:0000256" key="6">
    <source>
        <dbReference type="ARBA" id="ARBA00048539"/>
    </source>
</evidence>
<dbReference type="HAMAP" id="MF_01161">
    <property type="entry name" value="tRNA_Ile_lys_synt"/>
    <property type="match status" value="1"/>
</dbReference>
<organism evidence="10 11">
    <name type="scientific">Candidatus Tremblayella phenacoccinincola</name>
    <dbReference type="NCBI Taxonomy" id="1010676"/>
    <lineage>
        <taxon>Bacteria</taxon>
        <taxon>Pseudomonadati</taxon>
        <taxon>Pseudomonadota</taxon>
        <taxon>Betaproteobacteria</taxon>
        <taxon>Candidatus Tremblayella</taxon>
    </lineage>
</organism>
<feature type="domain" description="tRNA(Ile)-lysidine/2-thiocytidine synthase N-terminal" evidence="8">
    <location>
        <begin position="35"/>
        <end position="219"/>
    </location>
</feature>
<dbReference type="Proteomes" id="UP000222818">
    <property type="component" value="Unassembled WGS sequence"/>
</dbReference>
<feature type="binding site" evidence="7">
    <location>
        <begin position="41"/>
        <end position="46"/>
    </location>
    <ligand>
        <name>ATP</name>
        <dbReference type="ChEBI" id="CHEBI:30616"/>
    </ligand>
</feature>
<dbReference type="InterPro" id="IPR014729">
    <property type="entry name" value="Rossmann-like_a/b/a_fold"/>
</dbReference>
<evidence type="ECO:0000256" key="5">
    <source>
        <dbReference type="ARBA" id="ARBA00022840"/>
    </source>
</evidence>
<dbReference type="AlphaFoldDB" id="A0A2G0V7A8"/>
<keyword evidence="5 7" id="KW-0067">ATP-binding</keyword>
<dbReference type="CDD" id="cd01992">
    <property type="entry name" value="TilS_N"/>
    <property type="match status" value="1"/>
</dbReference>
<evidence type="ECO:0000259" key="9">
    <source>
        <dbReference type="Pfam" id="PF09179"/>
    </source>
</evidence>
<dbReference type="GO" id="GO:0006400">
    <property type="term" value="P:tRNA modification"/>
    <property type="evidence" value="ECO:0007669"/>
    <property type="project" value="UniProtKB-UniRule"/>
</dbReference>
<sequence length="477" mass="55663">MLAFVVRTQRTICIMNILINNMLEKAFNNMFGYKKIVLAYSGGLDSTVLLDMFTIMTSKKNSLLSNEYILNIRAIHVNHGLSCNSKLWFKHCRAQCLKRNIPFKSICLCLNKYYKGIENTAREERYGKLINSLLPGEVLVAAHHNDEQIESFFINLKRGSGPLGLSSMANSSYFKSSFLLRSLLQLSKYQLKAYANIFSLSWIEDESNNDVKFERSYLRIHILPTLKARWLKFNGSVSRSISIFFEQDYLINELLSSALLRLVNYDGSLSLLPLFSMDIIKRYAIIRRWLIKYNSKMPSKKKVVYIWKYIINCRYDAKPRLIHGNKFICRFHNKLYFIVKNSFSSFEVNITWNSFEGPLFLPKELGILVCYSLKLGINLNRSKRLSYAVKRLVVSNISYIETPSFNESMAIRFGNFNRKLLNYDSSLKSLCQLGIPFWVRNKMPLLFFENGYIASIGVYTFKTNKSNRCQVYWYIKR</sequence>
<dbReference type="Gene3D" id="3.40.50.620">
    <property type="entry name" value="HUPs"/>
    <property type="match status" value="1"/>
</dbReference>
<keyword evidence="11" id="KW-1185">Reference proteome</keyword>
<evidence type="ECO:0000256" key="3">
    <source>
        <dbReference type="ARBA" id="ARBA00022694"/>
    </source>
</evidence>
<comment type="similarity">
    <text evidence="7">Belongs to the tRNA(Ile)-lysidine synthase family.</text>
</comment>
<dbReference type="Pfam" id="PF09179">
    <property type="entry name" value="TilS"/>
    <property type="match status" value="1"/>
</dbReference>
<dbReference type="GO" id="GO:0005524">
    <property type="term" value="F:ATP binding"/>
    <property type="evidence" value="ECO:0007669"/>
    <property type="project" value="UniProtKB-UniRule"/>
</dbReference>
<comment type="catalytic activity">
    <reaction evidence="6 7">
        <text>cytidine(34) in tRNA(Ile2) + L-lysine + ATP = lysidine(34) in tRNA(Ile2) + AMP + diphosphate + H(+)</text>
        <dbReference type="Rhea" id="RHEA:43744"/>
        <dbReference type="Rhea" id="RHEA-COMP:10625"/>
        <dbReference type="Rhea" id="RHEA-COMP:10670"/>
        <dbReference type="ChEBI" id="CHEBI:15378"/>
        <dbReference type="ChEBI" id="CHEBI:30616"/>
        <dbReference type="ChEBI" id="CHEBI:32551"/>
        <dbReference type="ChEBI" id="CHEBI:33019"/>
        <dbReference type="ChEBI" id="CHEBI:82748"/>
        <dbReference type="ChEBI" id="CHEBI:83665"/>
        <dbReference type="ChEBI" id="CHEBI:456215"/>
        <dbReference type="EC" id="6.3.4.19"/>
    </reaction>
</comment>
<dbReference type="EC" id="6.3.4.19" evidence="7"/>
<dbReference type="SUPFAM" id="SSF56037">
    <property type="entry name" value="PheT/TilS domain"/>
    <property type="match status" value="1"/>
</dbReference>
<comment type="subcellular location">
    <subcellularLocation>
        <location evidence="7">Cytoplasm</location>
    </subcellularLocation>
</comment>
<dbReference type="SUPFAM" id="SSF52402">
    <property type="entry name" value="Adenine nucleotide alpha hydrolases-like"/>
    <property type="match status" value="1"/>
</dbReference>
<dbReference type="EMBL" id="MKGN01000002">
    <property type="protein sequence ID" value="PHN16347.1"/>
    <property type="molecule type" value="Genomic_DNA"/>
</dbReference>
<dbReference type="GO" id="GO:0032267">
    <property type="term" value="F:tRNA(Ile)-lysidine synthase activity"/>
    <property type="evidence" value="ECO:0007669"/>
    <property type="project" value="UniProtKB-EC"/>
</dbReference>
<comment type="domain">
    <text evidence="7">The N-terminal region contains the highly conserved SGGXDS motif, predicted to be a P-loop motif involved in ATP binding.</text>
</comment>
<feature type="domain" description="tRNA(Ile)-lysidine synthase substrate-binding" evidence="9">
    <location>
        <begin position="269"/>
        <end position="336"/>
    </location>
</feature>
<evidence type="ECO:0000313" key="11">
    <source>
        <dbReference type="Proteomes" id="UP000222818"/>
    </source>
</evidence>
<dbReference type="GO" id="GO:0005737">
    <property type="term" value="C:cytoplasm"/>
    <property type="evidence" value="ECO:0007669"/>
    <property type="project" value="UniProtKB-SubCell"/>
</dbReference>
<evidence type="ECO:0000256" key="7">
    <source>
        <dbReference type="HAMAP-Rule" id="MF_01161"/>
    </source>
</evidence>
<reference evidence="10 11" key="1">
    <citation type="journal article" date="2017" name="ISME J.">
        <title>Tremblaya phenacola PPER: an evolutionary beta-gammaproteobacterium collage.</title>
        <authorList>
            <person name="Gil R."/>
            <person name="Vargas-Chavez C."/>
            <person name="Lopez-Madrigal S."/>
            <person name="Santos-Garcia D."/>
            <person name="Latorre A."/>
            <person name="Moya A."/>
        </authorList>
    </citation>
    <scope>NUCLEOTIDE SEQUENCE [LARGE SCALE GENOMIC DNA]</scope>
    <source>
        <strain evidence="10 11">PPER</strain>
    </source>
</reference>
<accession>A0A2G0V7A8</accession>
<protein>
    <recommendedName>
        <fullName evidence="7">tRNA(Ile)-lysidine synthase</fullName>
        <ecNumber evidence="7">6.3.4.19</ecNumber>
    </recommendedName>
    <alternativeName>
        <fullName evidence="7">tRNA(Ile)-2-lysyl-cytidine synthase</fullName>
    </alternativeName>
    <alternativeName>
        <fullName evidence="7">tRNA(Ile)-lysidine synthetase</fullName>
    </alternativeName>
</protein>
<dbReference type="InterPro" id="IPR012795">
    <property type="entry name" value="tRNA_Ile_lys_synt_N"/>
</dbReference>
<evidence type="ECO:0000256" key="4">
    <source>
        <dbReference type="ARBA" id="ARBA00022741"/>
    </source>
</evidence>
<evidence type="ECO:0000256" key="2">
    <source>
        <dbReference type="ARBA" id="ARBA00022598"/>
    </source>
</evidence>
<keyword evidence="2 7" id="KW-0436">Ligase</keyword>
<keyword evidence="3 7" id="KW-0819">tRNA processing</keyword>
<dbReference type="InterPro" id="IPR015262">
    <property type="entry name" value="tRNA_Ile_lys_synt_subst-bd"/>
</dbReference>
<dbReference type="PANTHER" id="PTHR43033">
    <property type="entry name" value="TRNA(ILE)-LYSIDINE SYNTHASE-RELATED"/>
    <property type="match status" value="1"/>
</dbReference>
<keyword evidence="1 7" id="KW-0963">Cytoplasm</keyword>
<dbReference type="Pfam" id="PF01171">
    <property type="entry name" value="ATP_bind_3"/>
    <property type="match status" value="1"/>
</dbReference>
<keyword evidence="4 7" id="KW-0547">Nucleotide-binding</keyword>
<dbReference type="NCBIfam" id="TIGR02432">
    <property type="entry name" value="lysidine_TilS_N"/>
    <property type="match status" value="1"/>
</dbReference>
<evidence type="ECO:0000313" key="10">
    <source>
        <dbReference type="EMBL" id="PHN16347.1"/>
    </source>
</evidence>
<dbReference type="InterPro" id="IPR011063">
    <property type="entry name" value="TilS/TtcA_N"/>
</dbReference>
<dbReference type="SUPFAM" id="SSF82829">
    <property type="entry name" value="MesJ substrate recognition domain-like"/>
    <property type="match status" value="1"/>
</dbReference>
<dbReference type="OrthoDB" id="9807403at2"/>
<gene>
    <name evidence="7 10" type="primary">tilS</name>
    <name evidence="10" type="ORF">TPPER_00019</name>
</gene>